<protein>
    <submittedName>
        <fullName evidence="1">Unplaced genomic scaffold scaffold_1419, whole genome shotgun sequence</fullName>
    </submittedName>
</protein>
<dbReference type="EMBL" id="KN826241">
    <property type="protein sequence ID" value="KIK79580.1"/>
    <property type="molecule type" value="Genomic_DNA"/>
</dbReference>
<dbReference type="OrthoDB" id="2707223at2759"/>
<sequence>MSREQAPSVPCPPDSLWILTDLIMDYMCCRFHAGICPPTHSTGHIPAEMVCEEDRMAVSLNPLTISQVMLYDFQLGTELDQDSAFIHNVASTTEHSCNLKWERCTHLSEPAILISESGEVIALYLHSAVSQYSQVCFHLEEFTNK</sequence>
<accession>A0A0D0DMC5</accession>
<dbReference type="Proteomes" id="UP000054538">
    <property type="component" value="Unassembled WGS sequence"/>
</dbReference>
<dbReference type="HOGENOM" id="CLU_039070_3_1_1"/>
<reference evidence="1 2" key="1">
    <citation type="submission" date="2014-04" db="EMBL/GenBank/DDBJ databases">
        <authorList>
            <consortium name="DOE Joint Genome Institute"/>
            <person name="Kuo A."/>
            <person name="Kohler A."/>
            <person name="Jargeat P."/>
            <person name="Nagy L.G."/>
            <person name="Floudas D."/>
            <person name="Copeland A."/>
            <person name="Barry K.W."/>
            <person name="Cichocki N."/>
            <person name="Veneault-Fourrey C."/>
            <person name="LaButti K."/>
            <person name="Lindquist E.A."/>
            <person name="Lipzen A."/>
            <person name="Lundell T."/>
            <person name="Morin E."/>
            <person name="Murat C."/>
            <person name="Sun H."/>
            <person name="Tunlid A."/>
            <person name="Henrissat B."/>
            <person name="Grigoriev I.V."/>
            <person name="Hibbett D.S."/>
            <person name="Martin F."/>
            <person name="Nordberg H.P."/>
            <person name="Cantor M.N."/>
            <person name="Hua S.X."/>
        </authorList>
    </citation>
    <scope>NUCLEOTIDE SEQUENCE [LARGE SCALE GENOMIC DNA]</scope>
    <source>
        <strain evidence="1 2">Ve08.2h10</strain>
    </source>
</reference>
<name>A0A0D0DMC5_9AGAM</name>
<proteinExistence type="predicted"/>
<evidence type="ECO:0000313" key="2">
    <source>
        <dbReference type="Proteomes" id="UP000054538"/>
    </source>
</evidence>
<reference evidence="2" key="2">
    <citation type="submission" date="2015-01" db="EMBL/GenBank/DDBJ databases">
        <title>Evolutionary Origins and Diversification of the Mycorrhizal Mutualists.</title>
        <authorList>
            <consortium name="DOE Joint Genome Institute"/>
            <consortium name="Mycorrhizal Genomics Consortium"/>
            <person name="Kohler A."/>
            <person name="Kuo A."/>
            <person name="Nagy L.G."/>
            <person name="Floudas D."/>
            <person name="Copeland A."/>
            <person name="Barry K.W."/>
            <person name="Cichocki N."/>
            <person name="Veneault-Fourrey C."/>
            <person name="LaButti K."/>
            <person name="Lindquist E.A."/>
            <person name="Lipzen A."/>
            <person name="Lundell T."/>
            <person name="Morin E."/>
            <person name="Murat C."/>
            <person name="Riley R."/>
            <person name="Ohm R."/>
            <person name="Sun H."/>
            <person name="Tunlid A."/>
            <person name="Henrissat B."/>
            <person name="Grigoriev I.V."/>
            <person name="Hibbett D.S."/>
            <person name="Martin F."/>
        </authorList>
    </citation>
    <scope>NUCLEOTIDE SEQUENCE [LARGE SCALE GENOMIC DNA]</scope>
    <source>
        <strain evidence="2">Ve08.2h10</strain>
    </source>
</reference>
<keyword evidence="2" id="KW-1185">Reference proteome</keyword>
<evidence type="ECO:0000313" key="1">
    <source>
        <dbReference type="EMBL" id="KIK79580.1"/>
    </source>
</evidence>
<dbReference type="AlphaFoldDB" id="A0A0D0DMC5"/>
<organism evidence="1 2">
    <name type="scientific">Paxillus rubicundulus Ve08.2h10</name>
    <dbReference type="NCBI Taxonomy" id="930991"/>
    <lineage>
        <taxon>Eukaryota</taxon>
        <taxon>Fungi</taxon>
        <taxon>Dikarya</taxon>
        <taxon>Basidiomycota</taxon>
        <taxon>Agaricomycotina</taxon>
        <taxon>Agaricomycetes</taxon>
        <taxon>Agaricomycetidae</taxon>
        <taxon>Boletales</taxon>
        <taxon>Paxilineae</taxon>
        <taxon>Paxillaceae</taxon>
        <taxon>Paxillus</taxon>
    </lineage>
</organism>
<dbReference type="InParanoid" id="A0A0D0DMC5"/>
<gene>
    <name evidence="1" type="ORF">PAXRUDRAFT_160958</name>
</gene>